<organism evidence="2 3">
    <name type="scientific">Theileria orientalis</name>
    <dbReference type="NCBI Taxonomy" id="68886"/>
    <lineage>
        <taxon>Eukaryota</taxon>
        <taxon>Sar</taxon>
        <taxon>Alveolata</taxon>
        <taxon>Apicomplexa</taxon>
        <taxon>Aconoidasida</taxon>
        <taxon>Piroplasmida</taxon>
        <taxon>Theileriidae</taxon>
        <taxon>Theileria</taxon>
    </lineage>
</organism>
<dbReference type="Proteomes" id="UP000244803">
    <property type="component" value="Chromosome 3"/>
</dbReference>
<gene>
    <name evidence="2" type="ORF">MACJ_002478</name>
</gene>
<dbReference type="EMBL" id="CP056066">
    <property type="protein sequence ID" value="UKJ89230.1"/>
    <property type="molecule type" value="Genomic_DNA"/>
</dbReference>
<sequence length="549" mass="63352">MGLGQSYLYIYLDYRERKYGGCRDPETRYDVHASKAVESECKNFEVVTYKIEYKGDGRYFDIYIYENKESVIKSSYIFAYCWPSIESHVAKEVRVYYSILAPNKPLLISFVRGQNDVHNCDIDQLRNAGWDWASSITKYSLGPELSKHLNEAFKKAFWNRTIEFADGDEPSKDIIGSPRRIDDKNYRIIYTPGGSFSVLNNSCLFTFNTEIQPGAKSPEVQFGCDSSTSKYRIDPYYLEPVKKKKYYLGIIVYLAREKEQEDVKLDEKHHENTALFVEFINECETKYLKRKDKNGYWWAEEAITYKDDKTLGSQMDTIAKDANANEVNTVLIDKKASYLGVTFKKEESSPYNKYTHEFTKAHKTTFLFTRKITDITPLKSTSITTQYVEVYYLKAGDDEDTQPFLIVVKTNEGEQLRKGYHFKNKGKFTDWKEFTFQTDGKALTGKELEAKLLEKIEKIKEYGICTNELHLLQELTYKILLAKDEEEIKKAIPPKDPDRPPTLPVPPPEPEGLPIVWIIAGSVGGAVLLIASTVGYAIHWYNTTIRLLT</sequence>
<accession>A0A976QVI8</accession>
<name>A0A976QVI8_THEOR</name>
<keyword evidence="1" id="KW-0472">Membrane</keyword>
<dbReference type="AlphaFoldDB" id="A0A976QVI8"/>
<evidence type="ECO:0000313" key="2">
    <source>
        <dbReference type="EMBL" id="UKJ89230.1"/>
    </source>
</evidence>
<dbReference type="OrthoDB" id="10460293at2759"/>
<keyword evidence="1" id="KW-1133">Transmembrane helix</keyword>
<keyword evidence="1" id="KW-0812">Transmembrane</keyword>
<reference evidence="2" key="1">
    <citation type="submission" date="2022-07" db="EMBL/GenBank/DDBJ databases">
        <title>Evaluation of T. orientalis genome assembly methods using nanopore sequencing and analysis of variation between genomes.</title>
        <authorList>
            <person name="Yam J."/>
            <person name="Micallef M.L."/>
            <person name="Liu M."/>
            <person name="Djordjevic S.P."/>
            <person name="Bogema D.R."/>
            <person name="Jenkins C."/>
        </authorList>
    </citation>
    <scope>NUCLEOTIDE SEQUENCE</scope>
    <source>
        <strain evidence="2">Fish Creek</strain>
    </source>
</reference>
<evidence type="ECO:0000313" key="3">
    <source>
        <dbReference type="Proteomes" id="UP000244803"/>
    </source>
</evidence>
<feature type="transmembrane region" description="Helical" evidence="1">
    <location>
        <begin position="515"/>
        <end position="538"/>
    </location>
</feature>
<protein>
    <submittedName>
        <fullName evidence="2">Uncharacterized protein</fullName>
    </submittedName>
</protein>
<proteinExistence type="predicted"/>
<evidence type="ECO:0000256" key="1">
    <source>
        <dbReference type="SAM" id="Phobius"/>
    </source>
</evidence>